<evidence type="ECO:0000313" key="2">
    <source>
        <dbReference type="Proteomes" id="UP001057580"/>
    </source>
</evidence>
<dbReference type="EMBL" id="CP104003">
    <property type="protein sequence ID" value="UWM53241.1"/>
    <property type="molecule type" value="Genomic_DNA"/>
</dbReference>
<dbReference type="Pfam" id="PF10604">
    <property type="entry name" value="Polyketide_cyc2"/>
    <property type="match status" value="1"/>
</dbReference>
<dbReference type="InterPro" id="IPR023393">
    <property type="entry name" value="START-like_dom_sf"/>
</dbReference>
<dbReference type="AlphaFoldDB" id="A0A9E7R052"/>
<proteinExistence type="predicted"/>
<dbReference type="SUPFAM" id="SSF55961">
    <property type="entry name" value="Bet v1-like"/>
    <property type="match status" value="1"/>
</dbReference>
<dbReference type="RefSeq" id="WP_260592235.1">
    <property type="nucleotide sequence ID" value="NZ_CP104003.1"/>
</dbReference>
<name>A0A9E7R052_9EURY</name>
<gene>
    <name evidence="1" type="ORF">N0B31_13955</name>
</gene>
<protein>
    <submittedName>
        <fullName evidence="1">SRPBCC family protein</fullName>
    </submittedName>
</protein>
<sequence length="177" mass="19812">MDAIEASTHLYVPPRDVYEFIQGYEGASEYSPHLEGVEQTGDGGPGTVYHITLSWWKLSWTSASRVTAAEPYERIEWRTTEDVRAKGYWTMAELAPSEVPAAHEVGTELGLRVEFDPTSIRGHRVTRVLPLGRLLERIRPVVVRECEALLSGVANELEGAHREVGYTVHRMPSSLPL</sequence>
<organism evidence="1 2">
    <name type="scientific">Salinirubellus salinus</name>
    <dbReference type="NCBI Taxonomy" id="1364945"/>
    <lineage>
        <taxon>Archaea</taxon>
        <taxon>Methanobacteriati</taxon>
        <taxon>Methanobacteriota</taxon>
        <taxon>Stenosarchaea group</taxon>
        <taxon>Halobacteria</taxon>
        <taxon>Halobacteriales</taxon>
        <taxon>Natronomonadaceae</taxon>
        <taxon>Salinirubellus</taxon>
    </lineage>
</organism>
<accession>A0A9E7R052</accession>
<keyword evidence="2" id="KW-1185">Reference proteome</keyword>
<evidence type="ECO:0000313" key="1">
    <source>
        <dbReference type="EMBL" id="UWM53241.1"/>
    </source>
</evidence>
<dbReference type="InterPro" id="IPR019587">
    <property type="entry name" value="Polyketide_cyclase/dehydratase"/>
</dbReference>
<dbReference type="Gene3D" id="3.30.530.20">
    <property type="match status" value="1"/>
</dbReference>
<reference evidence="1" key="1">
    <citation type="submission" date="2022-09" db="EMBL/GenBank/DDBJ databases">
        <title>Diverse halophilic archaea isolated from saline environments.</title>
        <authorList>
            <person name="Cui H.-L."/>
        </authorList>
    </citation>
    <scope>NUCLEOTIDE SEQUENCE</scope>
    <source>
        <strain evidence="1">ZS-35-S2</strain>
    </source>
</reference>
<dbReference type="Proteomes" id="UP001057580">
    <property type="component" value="Chromosome"/>
</dbReference>
<dbReference type="GeneID" id="74943547"/>
<dbReference type="KEGG" id="ssai:N0B31_13955"/>
<dbReference type="CDD" id="cd07812">
    <property type="entry name" value="SRPBCC"/>
    <property type="match status" value="1"/>
</dbReference>